<dbReference type="PROSITE" id="PS00217">
    <property type="entry name" value="SUGAR_TRANSPORT_2"/>
    <property type="match status" value="1"/>
</dbReference>
<feature type="transmembrane region" description="Helical" evidence="8">
    <location>
        <begin position="480"/>
        <end position="498"/>
    </location>
</feature>
<reference evidence="10 11" key="1">
    <citation type="submission" date="2015-01" db="EMBL/GenBank/DDBJ databases">
        <title>The Genome Sequence of Exophiala xenobiotica CBS118157.</title>
        <authorList>
            <consortium name="The Broad Institute Genomics Platform"/>
            <person name="Cuomo C."/>
            <person name="de Hoog S."/>
            <person name="Gorbushina A."/>
            <person name="Stielow B."/>
            <person name="Teixiera M."/>
            <person name="Abouelleil A."/>
            <person name="Chapman S.B."/>
            <person name="Priest M."/>
            <person name="Young S.K."/>
            <person name="Wortman J."/>
            <person name="Nusbaum C."/>
            <person name="Birren B."/>
        </authorList>
    </citation>
    <scope>NUCLEOTIDE SEQUENCE [LARGE SCALE GENOMIC DNA]</scope>
    <source>
        <strain evidence="10 11">CBS 118157</strain>
    </source>
</reference>
<dbReference type="SUPFAM" id="SSF103473">
    <property type="entry name" value="MFS general substrate transporter"/>
    <property type="match status" value="1"/>
</dbReference>
<protein>
    <recommendedName>
        <fullName evidence="9">Major facilitator superfamily (MFS) profile domain-containing protein</fullName>
    </recommendedName>
</protein>
<dbReference type="GO" id="GO:0005351">
    <property type="term" value="F:carbohydrate:proton symporter activity"/>
    <property type="evidence" value="ECO:0007669"/>
    <property type="project" value="TreeGrafter"/>
</dbReference>
<evidence type="ECO:0000256" key="5">
    <source>
        <dbReference type="ARBA" id="ARBA00022989"/>
    </source>
</evidence>
<dbReference type="InterPro" id="IPR003663">
    <property type="entry name" value="Sugar/inositol_transpt"/>
</dbReference>
<feature type="transmembrane region" description="Helical" evidence="8">
    <location>
        <begin position="316"/>
        <end position="338"/>
    </location>
</feature>
<dbReference type="InterPro" id="IPR050360">
    <property type="entry name" value="MFS_Sugar_Transporters"/>
</dbReference>
<dbReference type="RefSeq" id="XP_013313351.1">
    <property type="nucleotide sequence ID" value="XM_013457897.1"/>
</dbReference>
<feature type="transmembrane region" description="Helical" evidence="8">
    <location>
        <begin position="235"/>
        <end position="256"/>
    </location>
</feature>
<feature type="transmembrane region" description="Helical" evidence="8">
    <location>
        <begin position="377"/>
        <end position="399"/>
    </location>
</feature>
<keyword evidence="6 8" id="KW-0472">Membrane</keyword>
<dbReference type="InterPro" id="IPR020846">
    <property type="entry name" value="MFS_dom"/>
</dbReference>
<dbReference type="GeneID" id="25330297"/>
<evidence type="ECO:0000256" key="1">
    <source>
        <dbReference type="ARBA" id="ARBA00004141"/>
    </source>
</evidence>
<dbReference type="AlphaFoldDB" id="A0A0D2CRY3"/>
<keyword evidence="3 7" id="KW-0813">Transport</keyword>
<proteinExistence type="inferred from homology"/>
<evidence type="ECO:0000256" key="2">
    <source>
        <dbReference type="ARBA" id="ARBA00010992"/>
    </source>
</evidence>
<evidence type="ECO:0000313" key="10">
    <source>
        <dbReference type="EMBL" id="KIW52767.1"/>
    </source>
</evidence>
<feature type="transmembrane region" description="Helical" evidence="8">
    <location>
        <begin position="101"/>
        <end position="126"/>
    </location>
</feature>
<feature type="transmembrane region" description="Helical" evidence="8">
    <location>
        <begin position="445"/>
        <end position="468"/>
    </location>
</feature>
<dbReference type="InterPro" id="IPR036259">
    <property type="entry name" value="MFS_trans_sf"/>
</dbReference>
<name>A0A0D2CRY3_9EURO</name>
<evidence type="ECO:0000256" key="6">
    <source>
        <dbReference type="ARBA" id="ARBA00023136"/>
    </source>
</evidence>
<keyword evidence="11" id="KW-1185">Reference proteome</keyword>
<evidence type="ECO:0000256" key="3">
    <source>
        <dbReference type="ARBA" id="ARBA00022448"/>
    </source>
</evidence>
<dbReference type="HOGENOM" id="CLU_001265_11_5_1"/>
<dbReference type="FunFam" id="1.20.1250.20:FF:000078">
    <property type="entry name" value="MFS maltose transporter, putative"/>
    <property type="match status" value="1"/>
</dbReference>
<dbReference type="Proteomes" id="UP000054342">
    <property type="component" value="Unassembled WGS sequence"/>
</dbReference>
<keyword evidence="5 8" id="KW-1133">Transmembrane helix</keyword>
<evidence type="ECO:0000256" key="8">
    <source>
        <dbReference type="SAM" id="Phobius"/>
    </source>
</evidence>
<dbReference type="PANTHER" id="PTHR48022">
    <property type="entry name" value="PLASTIDIC GLUCOSE TRANSPORTER 4"/>
    <property type="match status" value="1"/>
</dbReference>
<comment type="similarity">
    <text evidence="2 7">Belongs to the major facilitator superfamily. Sugar transporter (TC 2.A.1.1) family.</text>
</comment>
<evidence type="ECO:0000256" key="4">
    <source>
        <dbReference type="ARBA" id="ARBA00022692"/>
    </source>
</evidence>
<dbReference type="PROSITE" id="PS50850">
    <property type="entry name" value="MFS"/>
    <property type="match status" value="1"/>
</dbReference>
<keyword evidence="4 8" id="KW-0812">Transmembrane</keyword>
<evidence type="ECO:0000256" key="7">
    <source>
        <dbReference type="RuleBase" id="RU003346"/>
    </source>
</evidence>
<feature type="transmembrane region" description="Helical" evidence="8">
    <location>
        <begin position="411"/>
        <end position="433"/>
    </location>
</feature>
<feature type="transmembrane region" description="Helical" evidence="8">
    <location>
        <begin position="57"/>
        <end position="81"/>
    </location>
</feature>
<organism evidence="10 11">
    <name type="scientific">Exophiala xenobiotica</name>
    <dbReference type="NCBI Taxonomy" id="348802"/>
    <lineage>
        <taxon>Eukaryota</taxon>
        <taxon>Fungi</taxon>
        <taxon>Dikarya</taxon>
        <taxon>Ascomycota</taxon>
        <taxon>Pezizomycotina</taxon>
        <taxon>Eurotiomycetes</taxon>
        <taxon>Chaetothyriomycetidae</taxon>
        <taxon>Chaetothyriales</taxon>
        <taxon>Herpotrichiellaceae</taxon>
        <taxon>Exophiala</taxon>
    </lineage>
</organism>
<feature type="domain" description="Major facilitator superfamily (MFS) profile" evidence="9">
    <location>
        <begin position="59"/>
        <end position="502"/>
    </location>
</feature>
<dbReference type="Gene3D" id="1.20.1250.20">
    <property type="entry name" value="MFS general substrate transporter like domains"/>
    <property type="match status" value="1"/>
</dbReference>
<dbReference type="Pfam" id="PF00083">
    <property type="entry name" value="Sugar_tr"/>
    <property type="match status" value="1"/>
</dbReference>
<dbReference type="GO" id="GO:0016020">
    <property type="term" value="C:membrane"/>
    <property type="evidence" value="ECO:0007669"/>
    <property type="project" value="UniProtKB-SubCell"/>
</dbReference>
<dbReference type="EMBL" id="KN847321">
    <property type="protein sequence ID" value="KIW52767.1"/>
    <property type="molecule type" value="Genomic_DNA"/>
</dbReference>
<gene>
    <name evidence="10" type="ORF">PV05_08389</name>
</gene>
<feature type="transmembrane region" description="Helical" evidence="8">
    <location>
        <begin position="350"/>
        <end position="370"/>
    </location>
</feature>
<evidence type="ECO:0000313" key="11">
    <source>
        <dbReference type="Proteomes" id="UP000054342"/>
    </source>
</evidence>
<feature type="transmembrane region" description="Helical" evidence="8">
    <location>
        <begin position="138"/>
        <end position="155"/>
    </location>
</feature>
<evidence type="ECO:0000259" key="9">
    <source>
        <dbReference type="PROSITE" id="PS50850"/>
    </source>
</evidence>
<dbReference type="PANTHER" id="PTHR48022:SF71">
    <property type="entry name" value="ALPHA-GLUCOSIDE TRANSPORTER, PUTATIVE (AFU_ORTHOLOGUE AFUA_4G02650)-RELATED"/>
    <property type="match status" value="1"/>
</dbReference>
<dbReference type="InterPro" id="IPR005828">
    <property type="entry name" value="MFS_sugar_transport-like"/>
</dbReference>
<comment type="subcellular location">
    <subcellularLocation>
        <location evidence="1">Membrane</location>
        <topology evidence="1">Multi-pass membrane protein</topology>
    </subcellularLocation>
</comment>
<sequence length="543" mass="59644">MDLSQSPDTVINTTEEKREALTSQDTKYDLVEGSKKAARREHDLTVRQAVFQHKGGVFWAAFFCLPNLIIGYDPTIVGTLVGIPEFRKKFGYEHPAGTGTYVLQASWTSAFTYAPIIGFMLASVWGGWCVDRFGPRKTLLGATLLSLGTLLIEVLGESAAVIFVGDLLTGLLTGSFPVLGPAYISEILPVCLRGIGLSCNNLCQVLGSLVGVGILRGTESRMDKWAYKVPFITEYAFPLIFIVGAFFAPETPWFLVKKGQYEEAVKSLKRIGYVDATDDTLAHMRETIMLEEELSRHATYLDCFRGTNLRRTATCAIAYSGQFFCGINIASGYCTYFFELAGVTTNQAFDLSLGLFGLGVVGNILSWPVMTYWGRRTGYICTAILATLFMYLIGFLGIAPASNSGAMYAKSVILLLFNFVYNIGLGPIVYVIIAELPSTKIRGKTLGVACFVPHVFSIAITAGLPYAMSNTEANWGAKTGFLFAGLGALTVIWAFFYLPESKGRTFEELDLLFERKLPARKFASTKLSDFDRAEIIHIKDEEA</sequence>
<dbReference type="InterPro" id="IPR005829">
    <property type="entry name" value="Sugar_transporter_CS"/>
</dbReference>
<dbReference type="OrthoDB" id="6612291at2759"/>
<accession>A0A0D2CRY3</accession>
<dbReference type="NCBIfam" id="TIGR00879">
    <property type="entry name" value="SP"/>
    <property type="match status" value="1"/>
</dbReference>